<keyword evidence="3 5" id="KW-1133">Transmembrane helix</keyword>
<dbReference type="AlphaFoldDB" id="A0A383W9V8"/>
<evidence type="ECO:0000256" key="5">
    <source>
        <dbReference type="SAM" id="Phobius"/>
    </source>
</evidence>
<dbReference type="InterPro" id="IPR004853">
    <property type="entry name" value="Sugar_P_trans_dom"/>
</dbReference>
<feature type="transmembrane region" description="Helical" evidence="5">
    <location>
        <begin position="145"/>
        <end position="162"/>
    </location>
</feature>
<dbReference type="Pfam" id="PF03151">
    <property type="entry name" value="TPT"/>
    <property type="match status" value="1"/>
</dbReference>
<evidence type="ECO:0000259" key="6">
    <source>
        <dbReference type="Pfam" id="PF03151"/>
    </source>
</evidence>
<feature type="domain" description="Sugar phosphate transporter" evidence="6">
    <location>
        <begin position="28"/>
        <end position="311"/>
    </location>
</feature>
<protein>
    <recommendedName>
        <fullName evidence="6">Sugar phosphate transporter domain-containing protein</fullName>
    </recommendedName>
</protein>
<sequence>MTASALQQQQPWQLLHSLEHAAAGCVSTLLWCLASSLLIIYNKDLYDAGFKYPLMVTGMGQVFSVATGLLLAALGIMPLRKPPTKASDWARLAPIIACTVLTMFWGNAAYMHLSMSFIQILKAFTPAVTLLIGVAAGVERLRGSLLAAVLLIALGTGSAVLVESGTPSYSVYGLLLFLGSSTTEAGRVVCSQLLLGQYKFNTVEVLVYVGIPSALALVGGSLLLDGAPMLRLAAKLWATQPVAFLQAWAVSSMVNLVSYLAISTTSSLTFKVAGCLKNLAVVWYGVAFRGDHISKGHLIGYAISVAGFVLYTYSKSATPAVRRAVGQQQHEDKKAK</sequence>
<evidence type="ECO:0000256" key="2">
    <source>
        <dbReference type="ARBA" id="ARBA00022692"/>
    </source>
</evidence>
<evidence type="ECO:0000256" key="4">
    <source>
        <dbReference type="ARBA" id="ARBA00023136"/>
    </source>
</evidence>
<dbReference type="Proteomes" id="UP000256970">
    <property type="component" value="Unassembled WGS sequence"/>
</dbReference>
<dbReference type="SUPFAM" id="SSF103481">
    <property type="entry name" value="Multidrug resistance efflux transporter EmrE"/>
    <property type="match status" value="1"/>
</dbReference>
<dbReference type="InterPro" id="IPR050186">
    <property type="entry name" value="TPT_transporter"/>
</dbReference>
<feature type="transmembrane region" description="Helical" evidence="5">
    <location>
        <begin position="205"/>
        <end position="224"/>
    </location>
</feature>
<accession>A0A383W9V8</accession>
<name>A0A383W9V8_TETOB</name>
<evidence type="ECO:0000256" key="1">
    <source>
        <dbReference type="ARBA" id="ARBA00004141"/>
    </source>
</evidence>
<evidence type="ECO:0000313" key="7">
    <source>
        <dbReference type="EMBL" id="SZX74417.1"/>
    </source>
</evidence>
<evidence type="ECO:0000313" key="8">
    <source>
        <dbReference type="Proteomes" id="UP000256970"/>
    </source>
</evidence>
<dbReference type="PANTHER" id="PTHR11132">
    <property type="entry name" value="SOLUTE CARRIER FAMILY 35"/>
    <property type="match status" value="1"/>
</dbReference>
<organism evidence="7 8">
    <name type="scientific">Tetradesmus obliquus</name>
    <name type="common">Green alga</name>
    <name type="synonym">Acutodesmus obliquus</name>
    <dbReference type="NCBI Taxonomy" id="3088"/>
    <lineage>
        <taxon>Eukaryota</taxon>
        <taxon>Viridiplantae</taxon>
        <taxon>Chlorophyta</taxon>
        <taxon>core chlorophytes</taxon>
        <taxon>Chlorophyceae</taxon>
        <taxon>CS clade</taxon>
        <taxon>Sphaeropleales</taxon>
        <taxon>Scenedesmaceae</taxon>
        <taxon>Tetradesmus</taxon>
    </lineage>
</organism>
<comment type="subcellular location">
    <subcellularLocation>
        <location evidence="1">Membrane</location>
        <topology evidence="1">Multi-pass membrane protein</topology>
    </subcellularLocation>
</comment>
<keyword evidence="4 5" id="KW-0472">Membrane</keyword>
<dbReference type="GO" id="GO:0016020">
    <property type="term" value="C:membrane"/>
    <property type="evidence" value="ECO:0007669"/>
    <property type="project" value="UniProtKB-SubCell"/>
</dbReference>
<feature type="transmembrane region" description="Helical" evidence="5">
    <location>
        <begin position="298"/>
        <end position="314"/>
    </location>
</feature>
<feature type="transmembrane region" description="Helical" evidence="5">
    <location>
        <begin position="89"/>
        <end position="110"/>
    </location>
</feature>
<reference evidence="7 8" key="1">
    <citation type="submission" date="2016-10" db="EMBL/GenBank/DDBJ databases">
        <authorList>
            <person name="Cai Z."/>
        </authorList>
    </citation>
    <scope>NUCLEOTIDE SEQUENCE [LARGE SCALE GENOMIC DNA]</scope>
</reference>
<proteinExistence type="predicted"/>
<keyword evidence="2 5" id="KW-0812">Transmembrane</keyword>
<feature type="transmembrane region" description="Helical" evidence="5">
    <location>
        <begin position="21"/>
        <end position="41"/>
    </location>
</feature>
<feature type="transmembrane region" description="Helical" evidence="5">
    <location>
        <begin position="53"/>
        <end position="77"/>
    </location>
</feature>
<keyword evidence="8" id="KW-1185">Reference proteome</keyword>
<feature type="transmembrane region" description="Helical" evidence="5">
    <location>
        <begin position="116"/>
        <end position="138"/>
    </location>
</feature>
<dbReference type="InterPro" id="IPR037185">
    <property type="entry name" value="EmrE-like"/>
</dbReference>
<gene>
    <name evidence="7" type="ORF">BQ4739_LOCUS14688</name>
</gene>
<dbReference type="EMBL" id="FNXT01001214">
    <property type="protein sequence ID" value="SZX74417.1"/>
    <property type="molecule type" value="Genomic_DNA"/>
</dbReference>
<feature type="transmembrane region" description="Helical" evidence="5">
    <location>
        <begin position="236"/>
        <end position="262"/>
    </location>
</feature>
<evidence type="ECO:0000256" key="3">
    <source>
        <dbReference type="ARBA" id="ARBA00022989"/>
    </source>
</evidence>